<organism evidence="4 5">
    <name type="scientific">Fusarium albosuccineum</name>
    <dbReference type="NCBI Taxonomy" id="1237068"/>
    <lineage>
        <taxon>Eukaryota</taxon>
        <taxon>Fungi</taxon>
        <taxon>Dikarya</taxon>
        <taxon>Ascomycota</taxon>
        <taxon>Pezizomycotina</taxon>
        <taxon>Sordariomycetes</taxon>
        <taxon>Hypocreomycetidae</taxon>
        <taxon>Hypocreales</taxon>
        <taxon>Nectriaceae</taxon>
        <taxon>Fusarium</taxon>
        <taxon>Fusarium decemcellulare species complex</taxon>
    </lineage>
</organism>
<evidence type="ECO:0000256" key="1">
    <source>
        <dbReference type="SAM" id="Coils"/>
    </source>
</evidence>
<keyword evidence="1" id="KW-0175">Coiled coil</keyword>
<name>A0A8H4P1Z8_9HYPO</name>
<protein>
    <submittedName>
        <fullName evidence="4">Chromosome segregation pcs1</fullName>
    </submittedName>
</protein>
<dbReference type="PANTHER" id="PTHR28006:SF1">
    <property type="entry name" value="MONOPOLIN COMPLEX SUBUNIT CSM1"/>
    <property type="match status" value="1"/>
</dbReference>
<keyword evidence="5" id="KW-1185">Reference proteome</keyword>
<gene>
    <name evidence="4" type="ORF">FALBO_16064</name>
</gene>
<comment type="caution">
    <text evidence="4">The sequence shown here is derived from an EMBL/GenBank/DDBJ whole genome shotgun (WGS) entry which is preliminary data.</text>
</comment>
<dbReference type="Proteomes" id="UP000554235">
    <property type="component" value="Unassembled WGS sequence"/>
</dbReference>
<dbReference type="InterPro" id="IPR040349">
    <property type="entry name" value="Csm1/Pcs1"/>
</dbReference>
<dbReference type="GO" id="GO:0051315">
    <property type="term" value="P:attachment of mitotic spindle microtubules to kinetochore"/>
    <property type="evidence" value="ECO:0007669"/>
    <property type="project" value="TreeGrafter"/>
</dbReference>
<dbReference type="PANTHER" id="PTHR28006">
    <property type="entry name" value="MONOPOLIN COMPLEX SUBUNIT CSM1"/>
    <property type="match status" value="1"/>
</dbReference>
<feature type="compositionally biased region" description="Acidic residues" evidence="2">
    <location>
        <begin position="21"/>
        <end position="30"/>
    </location>
</feature>
<evidence type="ECO:0000313" key="5">
    <source>
        <dbReference type="Proteomes" id="UP000554235"/>
    </source>
</evidence>
<dbReference type="GO" id="GO:1990644">
    <property type="term" value="F:microtubule site clamp"/>
    <property type="evidence" value="ECO:0007669"/>
    <property type="project" value="TreeGrafter"/>
</dbReference>
<dbReference type="SMART" id="SM00384">
    <property type="entry name" value="AT_hook"/>
    <property type="match status" value="3"/>
</dbReference>
<dbReference type="GO" id="GO:0003677">
    <property type="term" value="F:DNA binding"/>
    <property type="evidence" value="ECO:0007669"/>
    <property type="project" value="InterPro"/>
</dbReference>
<dbReference type="GO" id="GO:0033551">
    <property type="term" value="C:monopolin complex"/>
    <property type="evidence" value="ECO:0007669"/>
    <property type="project" value="InterPro"/>
</dbReference>
<dbReference type="FunFam" id="3.90.1150.80:FF:000001">
    <property type="entry name" value="Chromosome segregation protein (Pcs1)"/>
    <property type="match status" value="1"/>
</dbReference>
<dbReference type="InterPro" id="IPR038608">
    <property type="entry name" value="Csm1/Pcs1_C_sf"/>
</dbReference>
<dbReference type="EMBL" id="JAADYS010002915">
    <property type="protein sequence ID" value="KAF4453076.1"/>
    <property type="molecule type" value="Genomic_DNA"/>
</dbReference>
<dbReference type="AlphaFoldDB" id="A0A8H4P1Z8"/>
<evidence type="ECO:0000259" key="3">
    <source>
        <dbReference type="Pfam" id="PF12539"/>
    </source>
</evidence>
<dbReference type="InterPro" id="IPR020981">
    <property type="entry name" value="Csm1/Pcs1_C"/>
</dbReference>
<dbReference type="GO" id="GO:0034506">
    <property type="term" value="C:chromosome, centromeric core domain"/>
    <property type="evidence" value="ECO:0007669"/>
    <property type="project" value="TreeGrafter"/>
</dbReference>
<dbReference type="InterPro" id="IPR017956">
    <property type="entry name" value="AT_hook_DNA-bd_motif"/>
</dbReference>
<accession>A0A8H4P1Z8</accession>
<feature type="domain" description="Monopolin complex subunit Csm1/Pcs1 C-terminal" evidence="3">
    <location>
        <begin position="347"/>
        <end position="434"/>
    </location>
</feature>
<dbReference type="Pfam" id="PF12539">
    <property type="entry name" value="Csm1"/>
    <property type="match status" value="1"/>
</dbReference>
<dbReference type="GO" id="GO:0005730">
    <property type="term" value="C:nucleolus"/>
    <property type="evidence" value="ECO:0007669"/>
    <property type="project" value="TreeGrafter"/>
</dbReference>
<dbReference type="Gene3D" id="3.90.1150.80">
    <property type="match status" value="1"/>
</dbReference>
<dbReference type="OrthoDB" id="2431049at2759"/>
<feature type="coiled-coil region" evidence="1">
    <location>
        <begin position="212"/>
        <end position="310"/>
    </location>
</feature>
<feature type="compositionally biased region" description="Polar residues" evidence="2">
    <location>
        <begin position="88"/>
        <end position="97"/>
    </location>
</feature>
<evidence type="ECO:0000256" key="2">
    <source>
        <dbReference type="SAM" id="MobiDB-lite"/>
    </source>
</evidence>
<dbReference type="GO" id="GO:0045144">
    <property type="term" value="P:meiotic sister chromatid segregation"/>
    <property type="evidence" value="ECO:0007669"/>
    <property type="project" value="TreeGrafter"/>
</dbReference>
<feature type="region of interest" description="Disordered" evidence="2">
    <location>
        <begin position="18"/>
        <end position="169"/>
    </location>
</feature>
<reference evidence="4 5" key="1">
    <citation type="submission" date="2020-01" db="EMBL/GenBank/DDBJ databases">
        <title>Identification and distribution of gene clusters putatively required for synthesis of sphingolipid metabolism inhibitors in phylogenetically diverse species of the filamentous fungus Fusarium.</title>
        <authorList>
            <person name="Kim H.-S."/>
            <person name="Busman M."/>
            <person name="Brown D.W."/>
            <person name="Divon H."/>
            <person name="Uhlig S."/>
            <person name="Proctor R.H."/>
        </authorList>
    </citation>
    <scope>NUCLEOTIDE SEQUENCE [LARGE SCALE GENOMIC DNA]</scope>
    <source>
        <strain evidence="4 5">NRRL 20459</strain>
    </source>
</reference>
<sequence>MPPRARAKPTVALAGLVTSESEPDLDAFDESEIHAARTMSVTKKPRGRPPGTASKVTKTAPRTRRTSSRAPAVPESAARPTATKGGRNAQQLSQDETVTFDDIEPPASVMSTATKKVARGRPRGVIASATKKSANDTSLLVPASAVKRRGRPPRQAVSPIEEIPETQHEDAMELDVLVEEDENVEGDAAPATEPPASWAGYDIGDTSLRRRLGDLTKKYESLEMRHRDLREVGVKEAERNFERLKKQAEERTAAANQLIAELKAELAAQAALAKDGEQLRKQLEASEAKAENLEGTIEDLNDSLSTAKTEIKTIYSKLAAVRSREDSSESIIEGNGVPNRTAQAAAQAKEDLYADLTGLIIRSVKQEETEDVFDCIQTGCNGTLHFKLAVANGEKSDRYEDMVFSYQPRFVDGHDRDLQDMLPDFLVQDIDFGRNNVPKFYKRLFDSMTKQINEAGSNAE</sequence>
<proteinExistence type="predicted"/>
<feature type="region of interest" description="Disordered" evidence="2">
    <location>
        <begin position="183"/>
        <end position="202"/>
    </location>
</feature>
<dbReference type="GO" id="GO:0072686">
    <property type="term" value="C:mitotic spindle"/>
    <property type="evidence" value="ECO:0007669"/>
    <property type="project" value="TreeGrafter"/>
</dbReference>
<evidence type="ECO:0000313" key="4">
    <source>
        <dbReference type="EMBL" id="KAF4453076.1"/>
    </source>
</evidence>
<dbReference type="CDD" id="cd23787">
    <property type="entry name" value="RWD_CSM1"/>
    <property type="match status" value="1"/>
</dbReference>